<evidence type="ECO:0000313" key="2">
    <source>
        <dbReference type="EMBL" id="AAY82860.1"/>
    </source>
</evidence>
<feature type="region of interest" description="Disordered" evidence="1">
    <location>
        <begin position="41"/>
        <end position="62"/>
    </location>
</feature>
<dbReference type="SUPFAM" id="SSF54909">
    <property type="entry name" value="Dimeric alpha+beta barrel"/>
    <property type="match status" value="1"/>
</dbReference>
<dbReference type="InterPro" id="IPR011008">
    <property type="entry name" value="Dimeric_a/b-barrel"/>
</dbReference>
<accession>Q4PJB7</accession>
<protein>
    <recommendedName>
        <fullName evidence="3">YCII-related domain-containing protein</fullName>
    </recommendedName>
</protein>
<organism evidence="2">
    <name type="scientific">uncultured bacterium MedeBAC46A06</name>
    <dbReference type="NCBI Taxonomy" id="332275"/>
    <lineage>
        <taxon>Bacteria</taxon>
        <taxon>environmental samples</taxon>
    </lineage>
</organism>
<sequence>MDAGMPHFLFAYHGGKTPETPEETEVEIDRWQTWFDEIGPTIVDPGNPVGMSKTVSADGVAEHGGSNPLSGYTIIHTESMEQAVALAKACPIIGEGTVEVAEIHEVSM</sequence>
<evidence type="ECO:0000256" key="1">
    <source>
        <dbReference type="SAM" id="MobiDB-lite"/>
    </source>
</evidence>
<name>Q4PJB7_9BACT</name>
<proteinExistence type="predicted"/>
<dbReference type="Gene3D" id="3.30.70.1060">
    <property type="entry name" value="Dimeric alpha+beta barrel"/>
    <property type="match status" value="1"/>
</dbReference>
<dbReference type="AlphaFoldDB" id="Q4PJB7"/>
<evidence type="ECO:0008006" key="3">
    <source>
        <dbReference type="Google" id="ProtNLM"/>
    </source>
</evidence>
<dbReference type="EMBL" id="DQ088847">
    <property type="protein sequence ID" value="AAY82860.1"/>
    <property type="molecule type" value="Genomic_DNA"/>
</dbReference>
<reference evidence="2" key="1">
    <citation type="journal article" date="2005" name="PLoS Biol.">
        <title>New insights into metabolic properties of marine bacteria encoding proteorhodopsins.</title>
        <authorList>
            <person name="Sabehi G."/>
            <person name="Loy A."/>
            <person name="Jung K.H."/>
            <person name="Partha R."/>
            <person name="Spudich J.L."/>
            <person name="Isaacson T."/>
            <person name="Hirschberg J."/>
            <person name="Wagner M."/>
            <person name="Beja O."/>
        </authorList>
    </citation>
    <scope>NUCLEOTIDE SEQUENCE</scope>
</reference>